<dbReference type="GO" id="GO:0005524">
    <property type="term" value="F:ATP binding"/>
    <property type="evidence" value="ECO:0007669"/>
    <property type="project" value="UniProtKB-KW"/>
</dbReference>
<feature type="domain" description="AMP-binding enzyme C-terminal" evidence="8">
    <location>
        <begin position="473"/>
        <end position="551"/>
    </location>
</feature>
<dbReference type="InterPro" id="IPR020845">
    <property type="entry name" value="AMP-binding_CS"/>
</dbReference>
<proteinExistence type="inferred from homology"/>
<name>A0A916YWK3_9BACL</name>
<evidence type="ECO:0000256" key="6">
    <source>
        <dbReference type="ARBA" id="ARBA00022990"/>
    </source>
</evidence>
<evidence type="ECO:0000313" key="10">
    <source>
        <dbReference type="Proteomes" id="UP000612456"/>
    </source>
</evidence>
<dbReference type="EC" id="6.2.1.1" evidence="2"/>
<keyword evidence="4" id="KW-0547">Nucleotide-binding</keyword>
<dbReference type="GO" id="GO:0006085">
    <property type="term" value="P:acetyl-CoA biosynthetic process"/>
    <property type="evidence" value="ECO:0007669"/>
    <property type="project" value="TreeGrafter"/>
</dbReference>
<gene>
    <name evidence="9" type="primary">acsA</name>
    <name evidence="9" type="ORF">GCM10010911_23840</name>
</gene>
<evidence type="ECO:0000256" key="1">
    <source>
        <dbReference type="ARBA" id="ARBA00006432"/>
    </source>
</evidence>
<reference evidence="9" key="1">
    <citation type="journal article" date="2014" name="Int. J. Syst. Evol. Microbiol.">
        <title>Complete genome sequence of Corynebacterium casei LMG S-19264T (=DSM 44701T), isolated from a smear-ripened cheese.</title>
        <authorList>
            <consortium name="US DOE Joint Genome Institute (JGI-PGF)"/>
            <person name="Walter F."/>
            <person name="Albersmeier A."/>
            <person name="Kalinowski J."/>
            <person name="Ruckert C."/>
        </authorList>
    </citation>
    <scope>NUCLEOTIDE SEQUENCE</scope>
    <source>
        <strain evidence="9">CGMCC 1.15178</strain>
    </source>
</reference>
<evidence type="ECO:0000259" key="7">
    <source>
        <dbReference type="Pfam" id="PF00501"/>
    </source>
</evidence>
<dbReference type="Gene3D" id="3.30.300.30">
    <property type="match status" value="1"/>
</dbReference>
<accession>A0A916YWK3</accession>
<evidence type="ECO:0000256" key="5">
    <source>
        <dbReference type="ARBA" id="ARBA00022840"/>
    </source>
</evidence>
<feature type="domain" description="AMP-dependent synthetase/ligase" evidence="7">
    <location>
        <begin position="61"/>
        <end position="419"/>
    </location>
</feature>
<comment type="caution">
    <text evidence="9">The sequence shown here is derived from an EMBL/GenBank/DDBJ whole genome shotgun (WGS) entry which is preliminary data.</text>
</comment>
<dbReference type="NCBIfam" id="NF003313">
    <property type="entry name" value="PRK04319.1"/>
    <property type="match status" value="1"/>
</dbReference>
<keyword evidence="10" id="KW-1185">Reference proteome</keyword>
<evidence type="ECO:0000256" key="4">
    <source>
        <dbReference type="ARBA" id="ARBA00022741"/>
    </source>
</evidence>
<dbReference type="FunFam" id="3.30.300.30:FF:000005">
    <property type="entry name" value="Acyl-coenzyme A synthetase ACSM5, mitochondrial"/>
    <property type="match status" value="1"/>
</dbReference>
<dbReference type="Gene3D" id="3.40.50.12780">
    <property type="entry name" value="N-terminal domain of ligase-like"/>
    <property type="match status" value="1"/>
</dbReference>
<dbReference type="EMBL" id="BMHP01000002">
    <property type="protein sequence ID" value="GGD65284.1"/>
    <property type="molecule type" value="Genomic_DNA"/>
</dbReference>
<dbReference type="Pfam" id="PF00501">
    <property type="entry name" value="AMP-binding"/>
    <property type="match status" value="1"/>
</dbReference>
<reference evidence="9" key="2">
    <citation type="submission" date="2020-09" db="EMBL/GenBank/DDBJ databases">
        <authorList>
            <person name="Sun Q."/>
            <person name="Zhou Y."/>
        </authorList>
    </citation>
    <scope>NUCLEOTIDE SEQUENCE</scope>
    <source>
        <strain evidence="9">CGMCC 1.15178</strain>
    </source>
</reference>
<evidence type="ECO:0000256" key="2">
    <source>
        <dbReference type="ARBA" id="ARBA00013275"/>
    </source>
</evidence>
<dbReference type="PANTHER" id="PTHR24095:SF14">
    <property type="entry name" value="ACETYL-COENZYME A SYNTHETASE 1"/>
    <property type="match status" value="1"/>
</dbReference>
<keyword evidence="5" id="KW-0067">ATP-binding</keyword>
<sequence>MTDMHQERIPATASGSNMTNYEEMVEQFSFDQIEKQFSWNETGKVNMAYEAIDRHLEQGLGGKIALYYSDNSRDESYTFEQMSKQSNRFANVLRGLGIQKGERVFIFMPRTPELYFSLLGSLKAGTIVGPLFEAFMETAVKDRLLDSGATAIITTPALLSRIPFGELPDLKHIIVFGDDVEENDHIVDFKKEMAKASDETQIEWLGREDGLLIHYTSGSTGKPKGVFHAQNAMIQHYFTGQVVLDLKPDDIYWCTADPGWVTGTSYGIFAPWLNGATNVIRGGRFSPQDWYKTIEKYKVTVWYSAPTAFRMLMGAGDDVVKEFDLSSLRHVLSVGEPLNPEVVRWGLKVYNQRIHDTWWMTETGGQLICNYPSMDIKPGSMGRPLPGVEASIIDDNGNELPPFRMGNLAIKTPWPSMMRKVWNNPSKYEEYFRIPGWYISGDSAYKDEDGYFWFQGRIDDVINTAGERVGPFEVESKLVEHPAVAEAGVIGKPDPMRGEIIKAFVALREGYEPSDELKAEISKFVKEGLSAHAAPREIEFKDKLPKTRSGKIMRRVLKAWELNLPTGDLSTIED</sequence>
<dbReference type="RefSeq" id="WP_188992190.1">
    <property type="nucleotide sequence ID" value="NZ_BMHP01000002.1"/>
</dbReference>
<dbReference type="PANTHER" id="PTHR24095">
    <property type="entry name" value="ACETYL-COENZYME A SYNTHETASE"/>
    <property type="match status" value="1"/>
</dbReference>
<dbReference type="GO" id="GO:0005829">
    <property type="term" value="C:cytosol"/>
    <property type="evidence" value="ECO:0007669"/>
    <property type="project" value="TreeGrafter"/>
</dbReference>
<evidence type="ECO:0000259" key="8">
    <source>
        <dbReference type="Pfam" id="PF13193"/>
    </source>
</evidence>
<dbReference type="PROSITE" id="PS00455">
    <property type="entry name" value="AMP_BINDING"/>
    <property type="match status" value="1"/>
</dbReference>
<evidence type="ECO:0000313" key="9">
    <source>
        <dbReference type="EMBL" id="GGD65284.1"/>
    </source>
</evidence>
<dbReference type="Proteomes" id="UP000612456">
    <property type="component" value="Unassembled WGS sequence"/>
</dbReference>
<dbReference type="GO" id="GO:0003987">
    <property type="term" value="F:acetate-CoA ligase activity"/>
    <property type="evidence" value="ECO:0007669"/>
    <property type="project" value="UniProtKB-EC"/>
</dbReference>
<dbReference type="Pfam" id="PF13193">
    <property type="entry name" value="AMP-binding_C"/>
    <property type="match status" value="1"/>
</dbReference>
<dbReference type="InterPro" id="IPR025110">
    <property type="entry name" value="AMP-bd_C"/>
</dbReference>
<keyword evidence="3" id="KW-0436">Ligase</keyword>
<comment type="similarity">
    <text evidence="1">Belongs to the ATP-dependent AMP-binding enzyme family.</text>
</comment>
<organism evidence="9 10">
    <name type="scientific">Paenibacillus nasutitermitis</name>
    <dbReference type="NCBI Taxonomy" id="1652958"/>
    <lineage>
        <taxon>Bacteria</taxon>
        <taxon>Bacillati</taxon>
        <taxon>Bacillota</taxon>
        <taxon>Bacilli</taxon>
        <taxon>Bacillales</taxon>
        <taxon>Paenibacillaceae</taxon>
        <taxon>Paenibacillus</taxon>
    </lineage>
</organism>
<dbReference type="InterPro" id="IPR045851">
    <property type="entry name" value="AMP-bd_C_sf"/>
</dbReference>
<keyword evidence="6" id="KW-0007">Acetylation</keyword>
<dbReference type="InterPro" id="IPR000873">
    <property type="entry name" value="AMP-dep_synth/lig_dom"/>
</dbReference>
<dbReference type="AlphaFoldDB" id="A0A916YWK3"/>
<dbReference type="InterPro" id="IPR042099">
    <property type="entry name" value="ANL_N_sf"/>
</dbReference>
<evidence type="ECO:0000256" key="3">
    <source>
        <dbReference type="ARBA" id="ARBA00022598"/>
    </source>
</evidence>
<dbReference type="SUPFAM" id="SSF56801">
    <property type="entry name" value="Acetyl-CoA synthetase-like"/>
    <property type="match status" value="1"/>
</dbReference>
<protein>
    <recommendedName>
        <fullName evidence="2">acetate--CoA ligase</fullName>
        <ecNumber evidence="2">6.2.1.1</ecNumber>
    </recommendedName>
</protein>